<protein>
    <recommendedName>
        <fullName evidence="1">Terminase large subunit-like endonuclease domain-containing protein</fullName>
    </recommendedName>
</protein>
<dbReference type="OrthoDB" id="9760250at2"/>
<feature type="domain" description="Terminase large subunit-like endonuclease" evidence="1">
    <location>
        <begin position="36"/>
        <end position="174"/>
    </location>
</feature>
<sequence length="360" mass="37907">MQEAGGARDYPHTEILHIPSFLATSPITFGKEGIGLGDLTAVVGAWRHDDGRISVHPWFFVPGDDLKGRSQRDGVPYEQWRDERKITVIDGPVIEPEAVEQHIRDICADNDNVQEIAFDPHLARMTMQRLHDDGLPAIEMRQGPLTMGPAIGTLERVVNGFSIRHNGHPVLRHHFDIRAALQAAILGEGPLAGILGGKGKTSSTAGGGGKKAGGSLLGSILGLKEGGHVRGPGTGTSDSIPARLSNGEFVVNARATQRNRAVLEAINGGSVAAFAAGGYAGDAPALRKPALVAANGNAPAGSPVNINTNVTVNASGGSAEQNADLAAKVGKQVERQMRGLVADELRRQTRPGNMMNTRSR</sequence>
<evidence type="ECO:0000259" key="1">
    <source>
        <dbReference type="Pfam" id="PF20441"/>
    </source>
</evidence>
<evidence type="ECO:0000313" key="3">
    <source>
        <dbReference type="Proteomes" id="UP000287687"/>
    </source>
</evidence>
<keyword evidence="3" id="KW-1185">Reference proteome</keyword>
<dbReference type="Pfam" id="PF20441">
    <property type="entry name" value="TerL_nuclease"/>
    <property type="match status" value="1"/>
</dbReference>
<dbReference type="PANTHER" id="PTHR41287">
    <property type="match status" value="1"/>
</dbReference>
<dbReference type="PANTHER" id="PTHR41287:SF1">
    <property type="entry name" value="PROTEIN YMFN"/>
    <property type="match status" value="1"/>
</dbReference>
<dbReference type="GO" id="GO:0004519">
    <property type="term" value="F:endonuclease activity"/>
    <property type="evidence" value="ECO:0007669"/>
    <property type="project" value="InterPro"/>
</dbReference>
<dbReference type="AlphaFoldDB" id="A0A444LGM8"/>
<reference evidence="2 3" key="1">
    <citation type="submission" date="2019-01" db="EMBL/GenBank/DDBJ databases">
        <title>The draft genome of Rhizobium sp. 24NR.</title>
        <authorList>
            <person name="Liu L."/>
            <person name="Liang L."/>
            <person name="Shi S."/>
            <person name="Xu L."/>
            <person name="Wang X."/>
            <person name="Li L."/>
            <person name="Zhang X."/>
        </authorList>
    </citation>
    <scope>NUCLEOTIDE SEQUENCE [LARGE SCALE GENOMIC DNA]</scope>
    <source>
        <strain evidence="2 3">24NR</strain>
    </source>
</reference>
<proteinExistence type="predicted"/>
<organism evidence="2 3">
    <name type="scientific">Neorhizobium lilium</name>
    <dbReference type="NCBI Taxonomy" id="2503024"/>
    <lineage>
        <taxon>Bacteria</taxon>
        <taxon>Pseudomonadati</taxon>
        <taxon>Pseudomonadota</taxon>
        <taxon>Alphaproteobacteria</taxon>
        <taxon>Hyphomicrobiales</taxon>
        <taxon>Rhizobiaceae</taxon>
        <taxon>Rhizobium/Agrobacterium group</taxon>
        <taxon>Neorhizobium</taxon>
    </lineage>
</organism>
<dbReference type="InterPro" id="IPR046462">
    <property type="entry name" value="TerL_nuclease"/>
</dbReference>
<dbReference type="Proteomes" id="UP000287687">
    <property type="component" value="Unassembled WGS sequence"/>
</dbReference>
<gene>
    <name evidence="2" type="ORF">EPK99_15610</name>
</gene>
<dbReference type="InterPro" id="IPR005021">
    <property type="entry name" value="Terminase_largesu-like"/>
</dbReference>
<comment type="caution">
    <text evidence="2">The sequence shown here is derived from an EMBL/GenBank/DDBJ whole genome shotgun (WGS) entry which is preliminary data.</text>
</comment>
<name>A0A444LGM8_9HYPH</name>
<accession>A0A444LGM8</accession>
<dbReference type="EMBL" id="SBIP01000003">
    <property type="protein sequence ID" value="RWX77334.1"/>
    <property type="molecule type" value="Genomic_DNA"/>
</dbReference>
<evidence type="ECO:0000313" key="2">
    <source>
        <dbReference type="EMBL" id="RWX77334.1"/>
    </source>
</evidence>